<dbReference type="EMBL" id="JACSEA010000020">
    <property type="protein sequence ID" value="KAF7381677.1"/>
    <property type="molecule type" value="Genomic_DNA"/>
</dbReference>
<organism evidence="1 2">
    <name type="scientific">Vespula vulgaris</name>
    <name type="common">Yellow jacket</name>
    <name type="synonym">Wasp</name>
    <dbReference type="NCBI Taxonomy" id="7454"/>
    <lineage>
        <taxon>Eukaryota</taxon>
        <taxon>Metazoa</taxon>
        <taxon>Ecdysozoa</taxon>
        <taxon>Arthropoda</taxon>
        <taxon>Hexapoda</taxon>
        <taxon>Insecta</taxon>
        <taxon>Pterygota</taxon>
        <taxon>Neoptera</taxon>
        <taxon>Endopterygota</taxon>
        <taxon>Hymenoptera</taxon>
        <taxon>Apocrita</taxon>
        <taxon>Aculeata</taxon>
        <taxon>Vespoidea</taxon>
        <taxon>Vespidae</taxon>
        <taxon>Vespinae</taxon>
        <taxon>Vespula</taxon>
    </lineage>
</organism>
<comment type="caution">
    <text evidence="1">The sequence shown here is derived from an EMBL/GenBank/DDBJ whole genome shotgun (WGS) entry which is preliminary data.</text>
</comment>
<protein>
    <submittedName>
        <fullName evidence="1">Uncharacterized protein</fullName>
    </submittedName>
</protein>
<sequence>MEEWGYSPTNSNCEVGILGYEREQQRQAFDRLLQLLVQLCYGLRRENLENFAEAIPANFNFALSEDFENQSPRWDLEIFGDAIRASMNEELIETYNSLFDIRLNAKWGYSPSRDDNKTDFALSGDFENLSSRVDLEIFTLPENFENLSPEWT</sequence>
<keyword evidence="2" id="KW-1185">Reference proteome</keyword>
<reference evidence="1" key="1">
    <citation type="journal article" date="2020" name="G3 (Bethesda)">
        <title>High-Quality Assemblies for Three Invasive Social Wasps from the &lt;i&gt;Vespula&lt;/i&gt; Genus.</title>
        <authorList>
            <person name="Harrop T.W.R."/>
            <person name="Guhlin J."/>
            <person name="McLaughlin G.M."/>
            <person name="Permina E."/>
            <person name="Stockwell P."/>
            <person name="Gilligan J."/>
            <person name="Le Lec M.F."/>
            <person name="Gruber M.A.M."/>
            <person name="Quinn O."/>
            <person name="Lovegrove M."/>
            <person name="Duncan E.J."/>
            <person name="Remnant E.J."/>
            <person name="Van Eeckhoven J."/>
            <person name="Graham B."/>
            <person name="Knapp R.A."/>
            <person name="Langford K.W."/>
            <person name="Kronenberg Z."/>
            <person name="Press M.O."/>
            <person name="Eacker S.M."/>
            <person name="Wilson-Rankin E.E."/>
            <person name="Purcell J."/>
            <person name="Lester P.J."/>
            <person name="Dearden P.K."/>
        </authorList>
    </citation>
    <scope>NUCLEOTIDE SEQUENCE</scope>
    <source>
        <strain evidence="1">Marl-1</strain>
    </source>
</reference>
<dbReference type="AlphaFoldDB" id="A0A834MQK4"/>
<proteinExistence type="predicted"/>
<evidence type="ECO:0000313" key="1">
    <source>
        <dbReference type="EMBL" id="KAF7381677.1"/>
    </source>
</evidence>
<gene>
    <name evidence="1" type="ORF">HZH66_014071</name>
</gene>
<name>A0A834MQK4_VESVU</name>
<accession>A0A834MQK4</accession>
<dbReference type="Proteomes" id="UP000614350">
    <property type="component" value="Unassembled WGS sequence"/>
</dbReference>
<evidence type="ECO:0000313" key="2">
    <source>
        <dbReference type="Proteomes" id="UP000614350"/>
    </source>
</evidence>